<keyword evidence="3 5" id="KW-0479">Metal-binding</keyword>
<dbReference type="Pfam" id="PF00067">
    <property type="entry name" value="p450"/>
    <property type="match status" value="1"/>
</dbReference>
<proteinExistence type="inferred from homology"/>
<protein>
    <submittedName>
        <fullName evidence="7">Benzoate 4-monooxygenase cytochrome P450</fullName>
    </submittedName>
</protein>
<dbReference type="GO" id="GO:0004497">
    <property type="term" value="F:monooxygenase activity"/>
    <property type="evidence" value="ECO:0007669"/>
    <property type="project" value="UniProtKB-KW"/>
</dbReference>
<dbReference type="PANTHER" id="PTHR24305:SF166">
    <property type="entry name" value="CYTOCHROME P450 12A4, MITOCHONDRIAL-RELATED"/>
    <property type="match status" value="1"/>
</dbReference>
<dbReference type="OrthoDB" id="1470350at2759"/>
<comment type="similarity">
    <text evidence="2 6">Belongs to the cytochrome P450 family.</text>
</comment>
<feature type="binding site" description="axial binding residue" evidence="5">
    <location>
        <position position="414"/>
    </location>
    <ligand>
        <name>heme</name>
        <dbReference type="ChEBI" id="CHEBI:30413"/>
    </ligand>
    <ligandPart>
        <name>Fe</name>
        <dbReference type="ChEBI" id="CHEBI:18248"/>
    </ligandPart>
</feature>
<keyword evidence="4 5" id="KW-0408">Iron</keyword>
<dbReference type="InterPro" id="IPR036396">
    <property type="entry name" value="Cyt_P450_sf"/>
</dbReference>
<dbReference type="InterPro" id="IPR017972">
    <property type="entry name" value="Cyt_P450_CS"/>
</dbReference>
<keyword evidence="8" id="KW-1185">Reference proteome</keyword>
<sequence>MSLYNTYFHPLCDFPGPFLWTSFRIPYLVAVYQGQLHQKLKNFHTVYGNVVRIAPNELSYADPRALKDIYSKKTIRRKGLNRLEEELSSILTSNEQDHALFRRIFSHSFSGKSLRSQAEIIEHHVRKLISDLGKEISVPQPCVRMVDMTTKLECFTLDLAGDMCFGESFGYPENGHEHPWLQITRSFGKALALIAAAELYSPLDKILKYMMPKSITQAKRNFRQMSINKTQRRLNAEGHDRVDFVTPAQRFLNDKKHGNNKLHMSHAEWEANLTVFVFAASETTATALTAILRELLQQKEALSTLTKAIREKFANETDITISTVQDIPYLGAVIDEVLRLDPPVVAGIPRIVPLGGSIICGHWIPPGTHVAVHQYSSNRQGYNFPNPDAFDPGRFLPGTVHTPIRPFGLGRHSCIGIRFAQVLMRLTIARLLWTFDISLANDEDSWDWGTQKTYVLWCLLEIARSYCAIQ</sequence>
<dbReference type="AlphaFoldDB" id="A0A6A7AQV1"/>
<accession>A0A6A7AQV1</accession>
<keyword evidence="5 6" id="KW-0349">Heme</keyword>
<evidence type="ECO:0000313" key="7">
    <source>
        <dbReference type="EMBL" id="KAF2844549.1"/>
    </source>
</evidence>
<dbReference type="PRINTS" id="PR00463">
    <property type="entry name" value="EP450I"/>
</dbReference>
<dbReference type="InterPro" id="IPR001128">
    <property type="entry name" value="Cyt_P450"/>
</dbReference>
<dbReference type="GO" id="GO:0016705">
    <property type="term" value="F:oxidoreductase activity, acting on paired donors, with incorporation or reduction of molecular oxygen"/>
    <property type="evidence" value="ECO:0007669"/>
    <property type="project" value="InterPro"/>
</dbReference>
<evidence type="ECO:0000256" key="2">
    <source>
        <dbReference type="ARBA" id="ARBA00010617"/>
    </source>
</evidence>
<dbReference type="PRINTS" id="PR00385">
    <property type="entry name" value="P450"/>
</dbReference>
<dbReference type="Gene3D" id="1.10.630.10">
    <property type="entry name" value="Cytochrome P450"/>
    <property type="match status" value="1"/>
</dbReference>
<evidence type="ECO:0000256" key="1">
    <source>
        <dbReference type="ARBA" id="ARBA00001971"/>
    </source>
</evidence>
<dbReference type="EMBL" id="MU006373">
    <property type="protein sequence ID" value="KAF2844549.1"/>
    <property type="molecule type" value="Genomic_DNA"/>
</dbReference>
<gene>
    <name evidence="7" type="ORF">T440DRAFT_548337</name>
</gene>
<name>A0A6A7AQV1_9PLEO</name>
<dbReference type="InterPro" id="IPR050121">
    <property type="entry name" value="Cytochrome_P450_monoxygenase"/>
</dbReference>
<dbReference type="GO" id="GO:0020037">
    <property type="term" value="F:heme binding"/>
    <property type="evidence" value="ECO:0007669"/>
    <property type="project" value="InterPro"/>
</dbReference>
<evidence type="ECO:0000313" key="8">
    <source>
        <dbReference type="Proteomes" id="UP000799423"/>
    </source>
</evidence>
<dbReference type="CDD" id="cd11058">
    <property type="entry name" value="CYP60B-like"/>
    <property type="match status" value="1"/>
</dbReference>
<dbReference type="GO" id="GO:0005506">
    <property type="term" value="F:iron ion binding"/>
    <property type="evidence" value="ECO:0007669"/>
    <property type="project" value="InterPro"/>
</dbReference>
<dbReference type="Proteomes" id="UP000799423">
    <property type="component" value="Unassembled WGS sequence"/>
</dbReference>
<dbReference type="PROSITE" id="PS00086">
    <property type="entry name" value="CYTOCHROME_P450"/>
    <property type="match status" value="1"/>
</dbReference>
<evidence type="ECO:0000256" key="6">
    <source>
        <dbReference type="RuleBase" id="RU000461"/>
    </source>
</evidence>
<keyword evidence="6" id="KW-0560">Oxidoreductase</keyword>
<dbReference type="PANTHER" id="PTHR24305">
    <property type="entry name" value="CYTOCHROME P450"/>
    <property type="match status" value="1"/>
</dbReference>
<comment type="cofactor">
    <cofactor evidence="1 5">
        <name>heme</name>
        <dbReference type="ChEBI" id="CHEBI:30413"/>
    </cofactor>
</comment>
<evidence type="ECO:0000256" key="5">
    <source>
        <dbReference type="PIRSR" id="PIRSR602401-1"/>
    </source>
</evidence>
<organism evidence="7 8">
    <name type="scientific">Plenodomus tracheiphilus IPT5</name>
    <dbReference type="NCBI Taxonomy" id="1408161"/>
    <lineage>
        <taxon>Eukaryota</taxon>
        <taxon>Fungi</taxon>
        <taxon>Dikarya</taxon>
        <taxon>Ascomycota</taxon>
        <taxon>Pezizomycotina</taxon>
        <taxon>Dothideomycetes</taxon>
        <taxon>Pleosporomycetidae</taxon>
        <taxon>Pleosporales</taxon>
        <taxon>Pleosporineae</taxon>
        <taxon>Leptosphaeriaceae</taxon>
        <taxon>Plenodomus</taxon>
    </lineage>
</organism>
<keyword evidence="6" id="KW-0503">Monooxygenase</keyword>
<evidence type="ECO:0000256" key="4">
    <source>
        <dbReference type="ARBA" id="ARBA00023004"/>
    </source>
</evidence>
<evidence type="ECO:0000256" key="3">
    <source>
        <dbReference type="ARBA" id="ARBA00022723"/>
    </source>
</evidence>
<reference evidence="7" key="1">
    <citation type="submission" date="2020-01" db="EMBL/GenBank/DDBJ databases">
        <authorList>
            <consortium name="DOE Joint Genome Institute"/>
            <person name="Haridas S."/>
            <person name="Albert R."/>
            <person name="Binder M."/>
            <person name="Bloem J."/>
            <person name="Labutti K."/>
            <person name="Salamov A."/>
            <person name="Andreopoulos B."/>
            <person name="Baker S.E."/>
            <person name="Barry K."/>
            <person name="Bills G."/>
            <person name="Bluhm B.H."/>
            <person name="Cannon C."/>
            <person name="Castanera R."/>
            <person name="Culley D.E."/>
            <person name="Daum C."/>
            <person name="Ezra D."/>
            <person name="Gonzalez J.B."/>
            <person name="Henrissat B."/>
            <person name="Kuo A."/>
            <person name="Liang C."/>
            <person name="Lipzen A."/>
            <person name="Lutzoni F."/>
            <person name="Magnuson J."/>
            <person name="Mondo S."/>
            <person name="Nolan M."/>
            <person name="Ohm R."/>
            <person name="Pangilinan J."/>
            <person name="Park H.-J."/>
            <person name="Ramirez L."/>
            <person name="Alfaro M."/>
            <person name="Sun H."/>
            <person name="Tritt A."/>
            <person name="Yoshinaga Y."/>
            <person name="Zwiers L.-H."/>
            <person name="Turgeon B.G."/>
            <person name="Goodwin S.B."/>
            <person name="Spatafora J.W."/>
            <person name="Crous P.W."/>
            <person name="Grigoriev I.V."/>
        </authorList>
    </citation>
    <scope>NUCLEOTIDE SEQUENCE</scope>
    <source>
        <strain evidence="7">IPT5</strain>
    </source>
</reference>
<dbReference type="SUPFAM" id="SSF48264">
    <property type="entry name" value="Cytochrome P450"/>
    <property type="match status" value="1"/>
</dbReference>
<dbReference type="InterPro" id="IPR002401">
    <property type="entry name" value="Cyt_P450_E_grp-I"/>
</dbReference>